<proteinExistence type="predicted"/>
<gene>
    <name evidence="1" type="ORF">GDO78_005449</name>
</gene>
<protein>
    <submittedName>
        <fullName evidence="1">Uncharacterized protein</fullName>
    </submittedName>
</protein>
<evidence type="ECO:0000313" key="2">
    <source>
        <dbReference type="Proteomes" id="UP000770717"/>
    </source>
</evidence>
<keyword evidence="2" id="KW-1185">Reference proteome</keyword>
<dbReference type="Proteomes" id="UP000770717">
    <property type="component" value="Unassembled WGS sequence"/>
</dbReference>
<sequence>MQVHFLIALGSGLRGFIPPITSHFPVTYCNVVEAPVLTCCTTLQAISSSKRILGSCLVKTTLGSRELIEGFPHLKVLSISREVM</sequence>
<organism evidence="1 2">
    <name type="scientific">Eleutherodactylus coqui</name>
    <name type="common">Puerto Rican coqui</name>
    <dbReference type="NCBI Taxonomy" id="57060"/>
    <lineage>
        <taxon>Eukaryota</taxon>
        <taxon>Metazoa</taxon>
        <taxon>Chordata</taxon>
        <taxon>Craniata</taxon>
        <taxon>Vertebrata</taxon>
        <taxon>Euteleostomi</taxon>
        <taxon>Amphibia</taxon>
        <taxon>Batrachia</taxon>
        <taxon>Anura</taxon>
        <taxon>Neobatrachia</taxon>
        <taxon>Hyloidea</taxon>
        <taxon>Eleutherodactylidae</taxon>
        <taxon>Eleutherodactylinae</taxon>
        <taxon>Eleutherodactylus</taxon>
        <taxon>Eleutherodactylus</taxon>
    </lineage>
</organism>
<comment type="caution">
    <text evidence="1">The sequence shown here is derived from an EMBL/GenBank/DDBJ whole genome shotgun (WGS) entry which is preliminary data.</text>
</comment>
<name>A0A8J6FK38_ELECQ</name>
<reference evidence="1" key="1">
    <citation type="thesis" date="2020" institute="ProQuest LLC" country="789 East Eisenhower Parkway, Ann Arbor, MI, USA">
        <title>Comparative Genomics and Chromosome Evolution.</title>
        <authorList>
            <person name="Mudd A.B."/>
        </authorList>
    </citation>
    <scope>NUCLEOTIDE SEQUENCE</scope>
    <source>
        <strain evidence="1">HN-11 Male</strain>
        <tissue evidence="1">Kidney and liver</tissue>
    </source>
</reference>
<dbReference type="AlphaFoldDB" id="A0A8J6FK38"/>
<accession>A0A8J6FK38</accession>
<dbReference type="EMBL" id="WNTK01000002">
    <property type="protein sequence ID" value="KAG9489478.1"/>
    <property type="molecule type" value="Genomic_DNA"/>
</dbReference>
<evidence type="ECO:0000313" key="1">
    <source>
        <dbReference type="EMBL" id="KAG9489478.1"/>
    </source>
</evidence>